<evidence type="ECO:0000313" key="2">
    <source>
        <dbReference type="Proteomes" id="UP001596001"/>
    </source>
</evidence>
<dbReference type="InterPro" id="IPR029044">
    <property type="entry name" value="Nucleotide-diphossugar_trans"/>
</dbReference>
<protein>
    <recommendedName>
        <fullName evidence="3">Glycosyltransferase 2-like domain-containing protein</fullName>
    </recommendedName>
</protein>
<dbReference type="Proteomes" id="UP001596001">
    <property type="component" value="Unassembled WGS sequence"/>
</dbReference>
<organism evidence="1 2">
    <name type="scientific">Giesbergeria sinuosa</name>
    <dbReference type="NCBI Taxonomy" id="80883"/>
    <lineage>
        <taxon>Bacteria</taxon>
        <taxon>Pseudomonadati</taxon>
        <taxon>Pseudomonadota</taxon>
        <taxon>Betaproteobacteria</taxon>
        <taxon>Burkholderiales</taxon>
        <taxon>Comamonadaceae</taxon>
        <taxon>Giesbergeria</taxon>
    </lineage>
</organism>
<accession>A0ABV9QCR6</accession>
<comment type="caution">
    <text evidence="1">The sequence shown here is derived from an EMBL/GenBank/DDBJ whole genome shotgun (WGS) entry which is preliminary data.</text>
</comment>
<dbReference type="RefSeq" id="WP_382428907.1">
    <property type="nucleotide sequence ID" value="NZ_JBHSHJ010000001.1"/>
</dbReference>
<dbReference type="SUPFAM" id="SSF53448">
    <property type="entry name" value="Nucleotide-diphospho-sugar transferases"/>
    <property type="match status" value="1"/>
</dbReference>
<evidence type="ECO:0000313" key="1">
    <source>
        <dbReference type="EMBL" id="MFC4787445.1"/>
    </source>
</evidence>
<sequence length="303" mass="34233">MALRHQTIKPEKIIFSDDSPNQDFFNFLSQEPIRTLVADLNVQVVHGPRKGAWNNFRNLIDIYCQQGENKTEFFHILLDDDIIYPRFYERHLEAHRLGHLSCVVSRRWTALESGQPISDNLPVPEAVANYPYSMIMLNSAILFLHTVGNNTNWLGEFSNVTFRASVAEEIIESQMAGISYAGLEDLGAFLKSSLHAPVGYVKEFLGAFRTSAQQHSADPMGKPLKSAFLAYIALAIAARNIGQLTKDQSAQAILKVAAFILQHYSEEKDMQEFCRVMHEFLASSAIAERDFLAVWSDFSKSVW</sequence>
<dbReference type="Gene3D" id="3.90.550.10">
    <property type="entry name" value="Spore Coat Polysaccharide Biosynthesis Protein SpsA, Chain A"/>
    <property type="match status" value="1"/>
</dbReference>
<dbReference type="EMBL" id="JBHSHJ010000001">
    <property type="protein sequence ID" value="MFC4787445.1"/>
    <property type="molecule type" value="Genomic_DNA"/>
</dbReference>
<name>A0ABV9QCR6_9BURK</name>
<reference evidence="2" key="1">
    <citation type="journal article" date="2019" name="Int. J. Syst. Evol. Microbiol.">
        <title>The Global Catalogue of Microorganisms (GCM) 10K type strain sequencing project: providing services to taxonomists for standard genome sequencing and annotation.</title>
        <authorList>
            <consortium name="The Broad Institute Genomics Platform"/>
            <consortium name="The Broad Institute Genome Sequencing Center for Infectious Disease"/>
            <person name="Wu L."/>
            <person name="Ma J."/>
        </authorList>
    </citation>
    <scope>NUCLEOTIDE SEQUENCE [LARGE SCALE GENOMIC DNA]</scope>
    <source>
        <strain evidence="2">CCUG 49452</strain>
    </source>
</reference>
<evidence type="ECO:0008006" key="3">
    <source>
        <dbReference type="Google" id="ProtNLM"/>
    </source>
</evidence>
<gene>
    <name evidence="1" type="ORF">ACFO6X_00325</name>
</gene>
<proteinExistence type="predicted"/>
<keyword evidence="2" id="KW-1185">Reference proteome</keyword>